<name>A0A0B5F2J9_STRA4</name>
<dbReference type="Pfam" id="PF13560">
    <property type="entry name" value="HTH_31"/>
    <property type="match status" value="1"/>
</dbReference>
<dbReference type="KEGG" id="sals:SLNWT_4745"/>
<feature type="region of interest" description="Disordered" evidence="1">
    <location>
        <begin position="330"/>
        <end position="351"/>
    </location>
</feature>
<protein>
    <recommendedName>
        <fullName evidence="3">HTH cro/C1-type domain-containing protein</fullName>
    </recommendedName>
</protein>
<feature type="compositionally biased region" description="Low complexity" evidence="1">
    <location>
        <begin position="184"/>
        <end position="208"/>
    </location>
</feature>
<feature type="region of interest" description="Disordered" evidence="1">
    <location>
        <begin position="167"/>
        <end position="301"/>
    </location>
</feature>
<evidence type="ECO:0000313" key="5">
    <source>
        <dbReference type="Proteomes" id="UP000031523"/>
    </source>
</evidence>
<accession>A0A0B5F2J9</accession>
<gene>
    <name evidence="4" type="ORF">SLNWT_4745</name>
</gene>
<reference evidence="4 5" key="1">
    <citation type="submission" date="2015-01" db="EMBL/GenBank/DDBJ databases">
        <title>Enhanced salinomycin production by adjusting the supply of polyketide extender units in Streptomyce albus DSM 41398.</title>
        <authorList>
            <person name="Lu C."/>
        </authorList>
    </citation>
    <scope>NUCLEOTIDE SEQUENCE [LARGE SCALE GENOMIC DNA]</scope>
    <source>
        <strain evidence="5">ATCC 21838 / DSM 41398 / FERM P-419 / JCM 4703 / NBRC 107858</strain>
    </source>
</reference>
<proteinExistence type="predicted"/>
<keyword evidence="5" id="KW-1185">Reference proteome</keyword>
<evidence type="ECO:0000256" key="1">
    <source>
        <dbReference type="SAM" id="MobiDB-lite"/>
    </source>
</evidence>
<keyword evidence="2" id="KW-1133">Transmembrane helix</keyword>
<organism evidence="4 5">
    <name type="scientific">Streptomyces albus (strain ATCC 21838 / DSM 41398 / FERM P-419 / JCM 4703 / NBRC 107858)</name>
    <dbReference type="NCBI Taxonomy" id="1081613"/>
    <lineage>
        <taxon>Bacteria</taxon>
        <taxon>Bacillati</taxon>
        <taxon>Actinomycetota</taxon>
        <taxon>Actinomycetes</taxon>
        <taxon>Kitasatosporales</taxon>
        <taxon>Streptomycetaceae</taxon>
        <taxon>Streptomyces</taxon>
    </lineage>
</organism>
<dbReference type="Proteomes" id="UP000031523">
    <property type="component" value="Chromosome"/>
</dbReference>
<keyword evidence="2" id="KW-0472">Membrane</keyword>
<dbReference type="Pfam" id="PF10901">
    <property type="entry name" value="DUF2690"/>
    <property type="match status" value="1"/>
</dbReference>
<keyword evidence="2" id="KW-0812">Transmembrane</keyword>
<feature type="region of interest" description="Disordered" evidence="1">
    <location>
        <begin position="1"/>
        <end position="37"/>
    </location>
</feature>
<evidence type="ECO:0000313" key="4">
    <source>
        <dbReference type="EMBL" id="AJE85121.1"/>
    </source>
</evidence>
<dbReference type="SMART" id="SM00530">
    <property type="entry name" value="HTH_XRE"/>
    <property type="match status" value="1"/>
</dbReference>
<evidence type="ECO:0000256" key="2">
    <source>
        <dbReference type="SAM" id="Phobius"/>
    </source>
</evidence>
<dbReference type="InterPro" id="IPR010982">
    <property type="entry name" value="Lambda_DNA-bd_dom_sf"/>
</dbReference>
<dbReference type="InterPro" id="IPR001387">
    <property type="entry name" value="Cro/C1-type_HTH"/>
</dbReference>
<dbReference type="SUPFAM" id="SSF47413">
    <property type="entry name" value="lambda repressor-like DNA-binding domains"/>
    <property type="match status" value="1"/>
</dbReference>
<dbReference type="GO" id="GO:0003677">
    <property type="term" value="F:DNA binding"/>
    <property type="evidence" value="ECO:0007669"/>
    <property type="project" value="InterPro"/>
</dbReference>
<feature type="compositionally biased region" description="Gly residues" evidence="1">
    <location>
        <begin position="13"/>
        <end position="23"/>
    </location>
</feature>
<sequence>MPAVRRGHPGPPRGTGGGAGPSPGGARERNPGRGGPGVLCFAVRRRNDIQGEVGKAMPRWRELSEELDPEIREFAGQLRRLVDRSGLSVASLSDRTGYSRTSWERYLNGRLLAPKGAIIALAEVTHTSPVHLTTMWELAERAWSRSEMRHDMTMEAIRISQARAALGETGPQKPGGREAGPQKQGGRAARRQSGSAARSGASSGARGSEAPESERLPGSEGPYPEDLAAESPAGPGAGERPGRRAGRASRAETAVHPSAATGPGHRNSGHLSGSPYGGPGGPAGPAAPTGPREGRPAPRSRRRSPLLMVLAGVVVVAVAAVLTMRLAGGNAEAGNEPAPPPSTTAAASPLPEGVECVGKDCAGRDPEEMGCAGEYVETSDRATVGTAVVEIRWSKTCGAAWARITSAAAGDGVRISSTSGGKQNATVGTTTDAYTPMVAARKAADVTACGILATGTEGCTK</sequence>
<feature type="transmembrane region" description="Helical" evidence="2">
    <location>
        <begin position="305"/>
        <end position="327"/>
    </location>
</feature>
<dbReference type="CDD" id="cd00093">
    <property type="entry name" value="HTH_XRE"/>
    <property type="match status" value="1"/>
</dbReference>
<dbReference type="EMBL" id="CP010519">
    <property type="protein sequence ID" value="AJE85121.1"/>
    <property type="molecule type" value="Genomic_DNA"/>
</dbReference>
<evidence type="ECO:0000259" key="3">
    <source>
        <dbReference type="SMART" id="SM00530"/>
    </source>
</evidence>
<dbReference type="InterPro" id="IPR021224">
    <property type="entry name" value="DUF2690"/>
</dbReference>
<dbReference type="AlphaFoldDB" id="A0A0B5F2J9"/>
<feature type="domain" description="HTH cro/C1-type" evidence="3">
    <location>
        <begin position="77"/>
        <end position="132"/>
    </location>
</feature>